<feature type="domain" description="Fumarate reductase/succinate dehydrogenase flavoprotein-like C-terminal" evidence="5">
    <location>
        <begin position="438"/>
        <end position="548"/>
    </location>
</feature>
<dbReference type="InterPro" id="IPR030664">
    <property type="entry name" value="SdhA/FrdA/AprA"/>
</dbReference>
<reference evidence="6 7" key="1">
    <citation type="submission" date="2018-11" db="EMBL/GenBank/DDBJ databases">
        <title>Genomic Encyclopedia of Type Strains, Phase IV (KMG-IV): sequencing the most valuable type-strain genomes for metagenomic binning, comparative biology and taxonomic classification.</title>
        <authorList>
            <person name="Goeker M."/>
        </authorList>
    </citation>
    <scope>NUCLEOTIDE SEQUENCE [LARGE SCALE GENOMIC DNA]</scope>
    <source>
        <strain evidence="6 7">DSM 18090</strain>
    </source>
</reference>
<dbReference type="GO" id="GO:0009435">
    <property type="term" value="P:NAD+ biosynthetic process"/>
    <property type="evidence" value="ECO:0007669"/>
    <property type="project" value="UniProtKB-UniPathway"/>
</dbReference>
<evidence type="ECO:0000256" key="1">
    <source>
        <dbReference type="ARBA" id="ARBA00022630"/>
    </source>
</evidence>
<organism evidence="6 7">
    <name type="scientific">Aquisalibacillus elongatus</name>
    <dbReference type="NCBI Taxonomy" id="485577"/>
    <lineage>
        <taxon>Bacteria</taxon>
        <taxon>Bacillati</taxon>
        <taxon>Bacillota</taxon>
        <taxon>Bacilli</taxon>
        <taxon>Bacillales</taxon>
        <taxon>Bacillaceae</taxon>
        <taxon>Aquisalibacillus</taxon>
    </lineage>
</organism>
<proteinExistence type="predicted"/>
<dbReference type="Pfam" id="PF00890">
    <property type="entry name" value="FAD_binding_2"/>
    <property type="match status" value="1"/>
</dbReference>
<dbReference type="EMBL" id="RKRF01000008">
    <property type="protein sequence ID" value="RPF53946.1"/>
    <property type="molecule type" value="Genomic_DNA"/>
</dbReference>
<dbReference type="InterPro" id="IPR003953">
    <property type="entry name" value="FAD-dep_OxRdtase_2_FAD-bd"/>
</dbReference>
<dbReference type="Gene3D" id="3.50.50.60">
    <property type="entry name" value="FAD/NAD(P)-binding domain"/>
    <property type="match status" value="1"/>
</dbReference>
<gene>
    <name evidence="6" type="ORF">EDC24_1131</name>
</gene>
<comment type="caution">
    <text evidence="6">The sequence shown here is derived from an EMBL/GenBank/DDBJ whole genome shotgun (WGS) entry which is preliminary data.</text>
</comment>
<dbReference type="PRINTS" id="PR00368">
    <property type="entry name" value="FADPNR"/>
</dbReference>
<feature type="domain" description="FAD-dependent oxidoreductase 2 FAD-binding" evidence="4">
    <location>
        <begin position="16"/>
        <end position="388"/>
    </location>
</feature>
<dbReference type="PANTHER" id="PTHR11632:SF51">
    <property type="entry name" value="SUCCINATE DEHYDROGENASE [UBIQUINONE] FLAVOPROTEIN SUBUNIT, MITOCHONDRIAL"/>
    <property type="match status" value="1"/>
</dbReference>
<dbReference type="SUPFAM" id="SSF51905">
    <property type="entry name" value="FAD/NAD(P)-binding domain"/>
    <property type="match status" value="1"/>
</dbReference>
<dbReference type="Gene3D" id="1.20.58.100">
    <property type="entry name" value="Fumarate reductase/succinate dehydrogenase flavoprotein-like, C-terminal domain"/>
    <property type="match status" value="1"/>
</dbReference>
<dbReference type="RefSeq" id="WP_124220548.1">
    <property type="nucleotide sequence ID" value="NZ_RKRF01000008.1"/>
</dbReference>
<dbReference type="PANTHER" id="PTHR11632">
    <property type="entry name" value="SUCCINATE DEHYDROGENASE 2 FLAVOPROTEIN SUBUNIT"/>
    <property type="match status" value="1"/>
</dbReference>
<dbReference type="Gene3D" id="3.90.700.10">
    <property type="entry name" value="Succinate dehydrogenase/fumarate reductase flavoprotein, catalytic domain"/>
    <property type="match status" value="1"/>
</dbReference>
<evidence type="ECO:0000313" key="7">
    <source>
        <dbReference type="Proteomes" id="UP000276443"/>
    </source>
</evidence>
<dbReference type="InterPro" id="IPR036188">
    <property type="entry name" value="FAD/NAD-bd_sf"/>
</dbReference>
<dbReference type="AlphaFoldDB" id="A0A3N5B880"/>
<accession>A0A3N5B880</accession>
<dbReference type="SUPFAM" id="SSF56425">
    <property type="entry name" value="Succinate dehydrogenase/fumarate reductase flavoprotein, catalytic domain"/>
    <property type="match status" value="1"/>
</dbReference>
<dbReference type="Proteomes" id="UP000276443">
    <property type="component" value="Unassembled WGS sequence"/>
</dbReference>
<dbReference type="GO" id="GO:0033765">
    <property type="term" value="F:steroid dehydrogenase activity, acting on the CH-CH group of donors"/>
    <property type="evidence" value="ECO:0007669"/>
    <property type="project" value="UniProtKB-ARBA"/>
</dbReference>
<keyword evidence="1" id="KW-0285">Flavoprotein</keyword>
<dbReference type="PRINTS" id="PR00411">
    <property type="entry name" value="PNDRDTASEI"/>
</dbReference>
<evidence type="ECO:0000256" key="3">
    <source>
        <dbReference type="PIRSR" id="PIRSR000171-1"/>
    </source>
</evidence>
<dbReference type="InterPro" id="IPR037099">
    <property type="entry name" value="Fum_R/Succ_DH_flav-like_C_sf"/>
</dbReference>
<evidence type="ECO:0000313" key="6">
    <source>
        <dbReference type="EMBL" id="RPF53946.1"/>
    </source>
</evidence>
<sequence>MLVYESVVVMNVISTDVLVIGSGAAGLSAAVYAANVGRQVLILDKGALGRSGSSVGAVQIAGLGDFSHPEDEPNIYLNDILDSGRGLSDPSLAKILSNEIDKRLGEIMDWGLKLDQSKDQNVLLSHTSGHRLPRSLSAKKGKTGLGILHTLRKKATKNNRITTWSDVITVELVKDGNRVIGAAVIDLTTNTPYVIQSKSTILATGGAAQLFPVTSNPVQSTGDGFALGLQAGATLIDMEQIQFYPVSVAKPASIAGLCISFYHYSKLYNANGDRFMTKYAPDTLEDATRDVLSIAIATELKEGRGPLTLDATDVIDQVKQEFPHEYQLCADQGVDLAKEPITIAPASHFMMGGVLINEYAQSDVKGLYVAGETSGGLHGGNRLGNNALSECLVFGARAGIHASYETFTKTPKYDLAKLDKFLQTKSGQHRPFEIKMLIQEVMNQFVGIIRTESGLQEALNRMNAIGQKLQNIHLSDTSTYSREVLDFIEATHMYKTADAVVHSAFQRRESRGAHYIEEYPKLQNAIMHNLFYRRQGQNELRQKEVHPNDTTSEN</sequence>
<dbReference type="OrthoDB" id="9806724at2"/>
<protein>
    <submittedName>
        <fullName evidence="6">Fumarate reductase (CoM/CoB) subunit A</fullName>
    </submittedName>
</protein>
<dbReference type="InterPro" id="IPR027477">
    <property type="entry name" value="Succ_DH/fumarate_Rdtase_cat_sf"/>
</dbReference>
<evidence type="ECO:0000256" key="2">
    <source>
        <dbReference type="ARBA" id="ARBA00023002"/>
    </source>
</evidence>
<feature type="active site" description="Proton acceptor" evidence="3">
    <location>
        <position position="289"/>
    </location>
</feature>
<keyword evidence="2" id="KW-0560">Oxidoreductase</keyword>
<name>A0A3N5B880_9BACI</name>
<keyword evidence="7" id="KW-1185">Reference proteome</keyword>
<dbReference type="PIRSF" id="PIRSF000171">
    <property type="entry name" value="SDHA_APRA_LASPO"/>
    <property type="match status" value="1"/>
</dbReference>
<dbReference type="InterPro" id="IPR015939">
    <property type="entry name" value="Fum_Rdtase/Succ_DH_flav-like_C"/>
</dbReference>
<dbReference type="UniPathway" id="UPA00253">
    <property type="reaction ID" value="UER00326"/>
</dbReference>
<evidence type="ECO:0000259" key="5">
    <source>
        <dbReference type="Pfam" id="PF02910"/>
    </source>
</evidence>
<evidence type="ECO:0000259" key="4">
    <source>
        <dbReference type="Pfam" id="PF00890"/>
    </source>
</evidence>
<dbReference type="Pfam" id="PF02910">
    <property type="entry name" value="Succ_DH_flav_C"/>
    <property type="match status" value="1"/>
</dbReference>
<dbReference type="SUPFAM" id="SSF46977">
    <property type="entry name" value="Succinate dehydrogenase/fumarate reductase flavoprotein C-terminal domain"/>
    <property type="match status" value="1"/>
</dbReference>